<dbReference type="PROSITE" id="PS50011">
    <property type="entry name" value="PROTEIN_KINASE_DOM"/>
    <property type="match status" value="1"/>
</dbReference>
<keyword evidence="1 3" id="KW-0547">Nucleotide-binding</keyword>
<dbReference type="InterPro" id="IPR011009">
    <property type="entry name" value="Kinase-like_dom_sf"/>
</dbReference>
<dbReference type="PROSITE" id="PS00107">
    <property type="entry name" value="PROTEIN_KINASE_ATP"/>
    <property type="match status" value="1"/>
</dbReference>
<dbReference type="PROSITE" id="PS00108">
    <property type="entry name" value="PROTEIN_KINASE_ST"/>
    <property type="match status" value="1"/>
</dbReference>
<dbReference type="Pfam" id="PF00069">
    <property type="entry name" value="Pkinase"/>
    <property type="match status" value="1"/>
</dbReference>
<accession>L7FNR6</accession>
<dbReference type="Pfam" id="PF07699">
    <property type="entry name" value="Ephrin_rec_like"/>
    <property type="match status" value="2"/>
</dbReference>
<sequence length="1836" mass="196332">MKLLFHLTKSMLCFVTNTLLLILLTTKTNAATSCSSGQYLSGTTCYSCRAGTYSSGGTTISCTSCPSGSYSGSGASSCTKCSPGYFASSYGSSSCTKCSAGKYASGTGSTSCSNCAAGTYSGTGDSSCTKCSAGYYSGTGASTCIVCSAGTYSLSGSSKCTNCNAGTFSSSNGASTCSTCFAGTYSSSGSTSCTQCTAGTYSSSTGAASCKPCNAGYYSDNGAVTCTGCTGGYYSVSLGSAKCTTCAAGTRSEYPTSSTKCVTCGRGTYSSSGSAYCTDCRAGTYADEQASSSCKTCADGFYSTTGSSTCVQCVSTSCKACSITTGECTSCNVGYSYDSSNKNCSMCPASYYSSGGTSLCSKCATGYYSLGGSSGCIKCSTSCKTCDQTNGNCLSCYDGYFMNGKMCDTCSAGTYQSGGSCVTCPDMQYSLAGSTTCKSCSSTCLNCDKTNGYCTSCESGMGITTNTCSVCSAGTYSVANKCEKCSFGMYSSSPKSLQCSTCADGTYASTTGSTSCKTCNVLCQGPCERTSGKCVACVSGAVYLNGVCSLCNSGTMANQTTNNCDTCKAGTYAGEGYSECKSCGEMTYSTAGSPSCQQCDSKCDGCDATNGYCVNCVIGYGLASGKCAICPKGTYYMSSVCQSCGEMAYQDVVGQTTCKLCDSSCASCNATDGKCLTCAAGYGFYNGVCTLCGDLTYSEGGVLQCQQCSTECKKCDRKSGACTSCEVGNKRVDNSCVSCAPSGYCDLCTDETSDGICVSCEDGFYLNESVDCQPCGDIHNDCLTCSKTTKLCLSCAGNMISTGTSCVACEVGMVKVTETMCNYSYNVIPKCQIADYVNNQHICTTCFAPYVTSIDLKACNLGYTTTTYFNIDDHQSHTNMVGCINQIDTTCYLCDTTMLLNGVCNEMNEKCETYSQHGCDKCVSDVITSNNNCVVNTNCKYEINRESGTECLYCVDDVLCGKAKQNCGISHNEYCYLAVSGYHTTNNNTVERCESEVCVVSNGVITILKCKENKLLIDGVCTTNAMCIVMSYGDCIKCDAKQHISHGMCSQNNPNCDNQNGDICIVCDNTINVDGVCTDTQSIHCSSFDKVCVTCESGYYKDVDGCKDKTGALSYCDVVSSLNTKCVECESDYNFDGILCVPQTLPNETTKQTTKNEDTQTDSHCEVSTTKGCLRCLSGYYLADRMCVKCEYPCVYCSNQTFCTKCDDYSYANSNGVCTEINDLVSVCDVLMSTYRGCVVCKEGYLRSSDGSTCISCDDSCKSCTNEGNCVVCNEAFYRTSSNVTKLCSPQSELTSCANKTTAGCVLCEGGHYLSNNLCVKCQDTCTQCNGIDECTDCVKDNVLVSGVCSHYTAIENCVDSANNKCSKCDDNYKLSDDMLSCIHTTNYGVVVGIPIVSVFIIVLIIISIIVIIIVVLQKRKETKKMENVCVFEMSRSNIAMSVLNDNILTNKKSLTFDDTSEVIPVEKESRELLCVGNKGKGILKVQITTRGGCDKYSIRTEPQLVTLKKGEACEFEIFVTPHCTMKLHDEMMIVTMDILNSETTTLSIPIILNTENSTKLDYDELKEDKKLGEGSFGIVYKGTYRGNVVAIKKLKEVGDNKGSMEEFENEVSMLDKFRSEYIVHFYGAVSIPSKVCMVTEFAQYGSLNDLIKKTTQEMPRFAVRVKLMLDASKGISYLHENNILHRDIKPDNFLVFCIDNSMNVSAKLTDFGSSRNVNMLTTNMTFTKGIGTPKFMAPEVLEREKYKKPADVYSFAMTMYEAFTWDFAFKNTDVQFKHAWSIADFTSSGKRLQIPTSVPEELSILIQQSWEHNPKKRLEINNVTQKLEEFYKTIN</sequence>
<dbReference type="OrthoDB" id="28704at2759"/>
<name>L7FNR6_ENTIV</name>
<dbReference type="EC" id="2.7.11.25" evidence="7"/>
<keyword evidence="2 3" id="KW-0067">ATP-binding</keyword>
<dbReference type="InterPro" id="IPR053215">
    <property type="entry name" value="TKL_Ser/Thr_kinase"/>
</dbReference>
<dbReference type="InterPro" id="IPR000742">
    <property type="entry name" value="EGF"/>
</dbReference>
<feature type="signal peptide" evidence="5">
    <location>
        <begin position="1"/>
        <end position="30"/>
    </location>
</feature>
<evidence type="ECO:0000256" key="1">
    <source>
        <dbReference type="ARBA" id="ARBA00022741"/>
    </source>
</evidence>
<dbReference type="GO" id="GO:0005524">
    <property type="term" value="F:ATP binding"/>
    <property type="evidence" value="ECO:0007669"/>
    <property type="project" value="UniProtKB-UniRule"/>
</dbReference>
<dbReference type="Proteomes" id="UP000014680">
    <property type="component" value="Unassembled WGS sequence"/>
</dbReference>
<dbReference type="InterPro" id="IPR006212">
    <property type="entry name" value="Furin_repeat"/>
</dbReference>
<dbReference type="Gene3D" id="2.10.50.10">
    <property type="entry name" value="Tumor Necrosis Factor Receptor, subunit A, domain 2"/>
    <property type="match status" value="4"/>
</dbReference>
<dbReference type="KEGG" id="eiv:EIN_104540"/>
<dbReference type="SMART" id="SM00261">
    <property type="entry name" value="FU"/>
    <property type="match status" value="14"/>
</dbReference>
<keyword evidence="4" id="KW-0812">Transmembrane</keyword>
<keyword evidence="8" id="KW-1185">Reference proteome</keyword>
<dbReference type="OMA" id="NHHYSCT"/>
<keyword evidence="4" id="KW-0472">Membrane</keyword>
<evidence type="ECO:0000256" key="4">
    <source>
        <dbReference type="SAM" id="Phobius"/>
    </source>
</evidence>
<dbReference type="Gene3D" id="1.10.510.10">
    <property type="entry name" value="Transferase(Phosphotransferase) domain 1"/>
    <property type="match status" value="1"/>
</dbReference>
<organism evidence="7 8">
    <name type="scientific">Entamoeba invadens IP1</name>
    <dbReference type="NCBI Taxonomy" id="370355"/>
    <lineage>
        <taxon>Eukaryota</taxon>
        <taxon>Amoebozoa</taxon>
        <taxon>Evosea</taxon>
        <taxon>Archamoebae</taxon>
        <taxon>Mastigamoebida</taxon>
        <taxon>Entamoebidae</taxon>
        <taxon>Entamoeba</taxon>
    </lineage>
</organism>
<reference evidence="7 8" key="1">
    <citation type="submission" date="2012-10" db="EMBL/GenBank/DDBJ databases">
        <authorList>
            <person name="Zafar N."/>
            <person name="Inman J."/>
            <person name="Hall N."/>
            <person name="Lorenzi H."/>
            <person name="Caler E."/>
        </authorList>
    </citation>
    <scope>NUCLEOTIDE SEQUENCE [LARGE SCALE GENOMIC DNA]</scope>
    <source>
        <strain evidence="7 8">IP1</strain>
    </source>
</reference>
<feature type="domain" description="Protein kinase" evidence="6">
    <location>
        <begin position="1566"/>
        <end position="1832"/>
    </location>
</feature>
<dbReference type="VEuPathDB" id="AmoebaDB:EIN_104540"/>
<dbReference type="Gene3D" id="3.30.200.20">
    <property type="entry name" value="Phosphorylase Kinase, domain 1"/>
    <property type="match status" value="1"/>
</dbReference>
<dbReference type="InterPro" id="IPR011641">
    <property type="entry name" value="Tyr-kin_ephrin_A/B_rcpt-like"/>
</dbReference>
<dbReference type="PANTHER" id="PTHR45756:SF1">
    <property type="entry name" value="PROTEIN KINASE DOMAIN CONTAINING PROTEIN"/>
    <property type="match status" value="1"/>
</dbReference>
<keyword evidence="4" id="KW-1133">Transmembrane helix</keyword>
<dbReference type="SMART" id="SM00220">
    <property type="entry name" value="S_TKc"/>
    <property type="match status" value="1"/>
</dbReference>
<feature type="transmembrane region" description="Helical" evidence="4">
    <location>
        <begin position="1388"/>
        <end position="1417"/>
    </location>
</feature>
<dbReference type="InterPro" id="IPR009030">
    <property type="entry name" value="Growth_fac_rcpt_cys_sf"/>
</dbReference>
<evidence type="ECO:0000256" key="3">
    <source>
        <dbReference type="PROSITE-ProRule" id="PRU10141"/>
    </source>
</evidence>
<evidence type="ECO:0000313" key="8">
    <source>
        <dbReference type="Proteomes" id="UP000014680"/>
    </source>
</evidence>
<dbReference type="GO" id="GO:0004709">
    <property type="term" value="F:MAP kinase kinase kinase activity"/>
    <property type="evidence" value="ECO:0007669"/>
    <property type="project" value="UniProtKB-EC"/>
</dbReference>
<dbReference type="RefSeq" id="XP_004255512.1">
    <property type="nucleotide sequence ID" value="XM_004255464.1"/>
</dbReference>
<evidence type="ECO:0000256" key="2">
    <source>
        <dbReference type="ARBA" id="ARBA00022840"/>
    </source>
</evidence>
<dbReference type="SUPFAM" id="SSF57184">
    <property type="entry name" value="Growth factor receptor domain"/>
    <property type="match status" value="7"/>
</dbReference>
<keyword evidence="7" id="KW-0808">Transferase</keyword>
<evidence type="ECO:0000259" key="6">
    <source>
        <dbReference type="PROSITE" id="PS50011"/>
    </source>
</evidence>
<evidence type="ECO:0000313" key="7">
    <source>
        <dbReference type="EMBL" id="ELP88741.1"/>
    </source>
</evidence>
<feature type="chain" id="PRO_5003973581" evidence="5">
    <location>
        <begin position="31"/>
        <end position="1836"/>
    </location>
</feature>
<dbReference type="GeneID" id="14887734"/>
<protein>
    <submittedName>
        <fullName evidence="7">Protein serine/threonine kinase, putative</fullName>
        <ecNumber evidence="7">2.7.11.25</ecNumber>
    </submittedName>
</protein>
<dbReference type="InterPro" id="IPR008271">
    <property type="entry name" value="Ser/Thr_kinase_AS"/>
</dbReference>
<proteinExistence type="predicted"/>
<dbReference type="InterPro" id="IPR000719">
    <property type="entry name" value="Prot_kinase_dom"/>
</dbReference>
<dbReference type="SMART" id="SM00181">
    <property type="entry name" value="EGF"/>
    <property type="match status" value="8"/>
</dbReference>
<evidence type="ECO:0000256" key="5">
    <source>
        <dbReference type="SAM" id="SignalP"/>
    </source>
</evidence>
<dbReference type="SMART" id="SM01411">
    <property type="entry name" value="Ephrin_rec_like"/>
    <property type="match status" value="12"/>
</dbReference>
<keyword evidence="7" id="KW-0418">Kinase</keyword>
<keyword evidence="5" id="KW-0732">Signal</keyword>
<dbReference type="Gene3D" id="2.10.220.10">
    <property type="entry name" value="Hormone Receptor, Insulin-like Growth Factor Receptor 1, Chain A, domain 2"/>
    <property type="match status" value="3"/>
</dbReference>
<dbReference type="CDD" id="cd13999">
    <property type="entry name" value="STKc_MAP3K-like"/>
    <property type="match status" value="1"/>
</dbReference>
<dbReference type="SUPFAM" id="SSF56112">
    <property type="entry name" value="Protein kinase-like (PK-like)"/>
    <property type="match status" value="1"/>
</dbReference>
<dbReference type="InterPro" id="IPR017441">
    <property type="entry name" value="Protein_kinase_ATP_BS"/>
</dbReference>
<dbReference type="EMBL" id="KB206702">
    <property type="protein sequence ID" value="ELP88741.1"/>
    <property type="molecule type" value="Genomic_DNA"/>
</dbReference>
<dbReference type="PANTHER" id="PTHR45756">
    <property type="entry name" value="PALMITOYLTRANSFERASE"/>
    <property type="match status" value="1"/>
</dbReference>
<feature type="binding site" evidence="3">
    <location>
        <position position="1594"/>
    </location>
    <ligand>
        <name>ATP</name>
        <dbReference type="ChEBI" id="CHEBI:30616"/>
    </ligand>
</feature>
<gene>
    <name evidence="7" type="ORF">EIN_104540</name>
</gene>